<reference evidence="1 2" key="1">
    <citation type="journal article" date="2011" name="ISME J.">
        <title>The endosymbionts of the deep-sea tubeworms Riftia pachyptila and Tevnia jerichonana share an identical physiology as revealed by proteogenomic analyses.</title>
        <authorList>
            <person name="Gardebrecht A."/>
            <person name="Markert S."/>
            <person name="Felbeck H."/>
            <person name="Thuermer A."/>
            <person name="Albrecht D."/>
            <person name="Wollherr A."/>
            <person name="Kabisch J."/>
            <person name="Lehmann R."/>
            <person name="Daniel R."/>
            <person name="Liesegang H."/>
            <person name="Hecker M."/>
            <person name="Sievert S.M."/>
            <person name="Schweder T."/>
        </authorList>
    </citation>
    <scope>NUCLEOTIDE SEQUENCE [LARGE SCALE GENOMIC DNA]</scope>
</reference>
<comment type="caution">
    <text evidence="1">The sequence shown here is derived from an EMBL/GenBank/DDBJ whole genome shotgun (WGS) entry which is preliminary data.</text>
</comment>
<keyword evidence="2" id="KW-1185">Reference proteome</keyword>
<protein>
    <submittedName>
        <fullName evidence="1">Uncharacterized protein</fullName>
    </submittedName>
</protein>
<organism evidence="1 2">
    <name type="scientific">endosymbiont of Tevnia jerichonana</name>
    <name type="common">vent Tica</name>
    <dbReference type="NCBI Taxonomy" id="1049564"/>
    <lineage>
        <taxon>Bacteria</taxon>
        <taxon>Pseudomonadati</taxon>
        <taxon>Pseudomonadota</taxon>
        <taxon>Gammaproteobacteria</taxon>
        <taxon>sulfur-oxidizing symbionts</taxon>
    </lineage>
</organism>
<dbReference type="EMBL" id="AFZB01000043">
    <property type="protein sequence ID" value="EGW53032.1"/>
    <property type="molecule type" value="Genomic_DNA"/>
</dbReference>
<dbReference type="PATRIC" id="fig|1049564.3.peg.3083"/>
<name>G2FJK3_9GAMM</name>
<sequence length="490" mass="52561">MDLVLGRFQVVQVTVEFVGEQQIPAVIAHREEPTHQIPPFHRAVDEQVVRGFIGGVHIPVHRLPETGHRRLFQHRVHRVRNAVAFPQGQGAGGVAISHVHQVHAVIPQQGLVVAHEGVVVTLFPGEGVEFNGRPGAGVFMAFIPVPGIPLAVMVITMHPRVGLQPIPRLDGTLFEQVGQCRVMLAQYGAARRPSQGRRVTAGNGSVLGGQIAGQIGGLPRHGGLVVHLLGLAHAKHAAVHRILHLLEPVDLEQEFLQQIGNAVARFRYPEVVVHHPFAVHVQGGDQGPGRQGTVPGVGRIVPGIHVPAADLHMLAFLGGGVSDGVRRDAQTSQEGIQIGAVVNVGLIFHRRLVGEASIGLDQLLAAPLVVHTQRQGVQAAAVDIAVDGERLADARTVAQVVFTRGGQGGEIQLVNLVVRMVGEGFTPAFRGFQGARTLEHHLVVLGTHHFKIQVGGLVFARAAHHQSQIGLFTIRRTVAVWIHVQQVTEL</sequence>
<evidence type="ECO:0000313" key="1">
    <source>
        <dbReference type="EMBL" id="EGW53032.1"/>
    </source>
</evidence>
<evidence type="ECO:0000313" key="2">
    <source>
        <dbReference type="Proteomes" id="UP000005167"/>
    </source>
</evidence>
<gene>
    <name evidence="1" type="ORF">TevJSym_bq00110</name>
</gene>
<dbReference type="Proteomes" id="UP000005167">
    <property type="component" value="Unassembled WGS sequence"/>
</dbReference>
<accession>G2FJK3</accession>
<dbReference type="AlphaFoldDB" id="G2FJK3"/>
<proteinExistence type="predicted"/>